<protein>
    <submittedName>
        <fullName evidence="2">Uncharacterized protein</fullName>
    </submittedName>
</protein>
<feature type="compositionally biased region" description="Basic and acidic residues" evidence="1">
    <location>
        <begin position="1"/>
        <end position="13"/>
    </location>
</feature>
<evidence type="ECO:0000313" key="2">
    <source>
        <dbReference type="EMBL" id="SIB18586.1"/>
    </source>
</evidence>
<organism evidence="2 3">
    <name type="scientific">Mycobacteroides abscessus subsp. abscessus</name>
    <dbReference type="NCBI Taxonomy" id="1185650"/>
    <lineage>
        <taxon>Bacteria</taxon>
        <taxon>Bacillati</taxon>
        <taxon>Actinomycetota</taxon>
        <taxon>Actinomycetes</taxon>
        <taxon>Mycobacteriales</taxon>
        <taxon>Mycobacteriaceae</taxon>
        <taxon>Mycobacteroides</taxon>
        <taxon>Mycobacteroides abscessus</taxon>
    </lineage>
</organism>
<proteinExistence type="predicted"/>
<dbReference type="AlphaFoldDB" id="A0AB38D0M4"/>
<dbReference type="Proteomes" id="UP000185210">
    <property type="component" value="Unassembled WGS sequence"/>
</dbReference>
<evidence type="ECO:0000313" key="3">
    <source>
        <dbReference type="Proteomes" id="UP000185210"/>
    </source>
</evidence>
<accession>A0AB38D0M4</accession>
<sequence length="69" mass="8236">MTEAHEDHVHVADDNPMVPADSEDAPERWSRIPGRALKRRLAMGRGEYNPKRSRVRRRIHRIRRQKAWI</sequence>
<reference evidence="2 3" key="1">
    <citation type="submission" date="2016-11" db="EMBL/GenBank/DDBJ databases">
        <authorList>
            <consortium name="Pathogen Informatics"/>
        </authorList>
    </citation>
    <scope>NUCLEOTIDE SEQUENCE [LARGE SCALE GENOMIC DNA]</scope>
    <source>
        <strain evidence="2 3">104</strain>
    </source>
</reference>
<dbReference type="RefSeq" id="WP_074292931.1">
    <property type="nucleotide sequence ID" value="NZ_FSFF01000001.1"/>
</dbReference>
<dbReference type="EMBL" id="FSHM01000004">
    <property type="protein sequence ID" value="SIB18586.1"/>
    <property type="molecule type" value="Genomic_DNA"/>
</dbReference>
<name>A0AB38D0M4_9MYCO</name>
<gene>
    <name evidence="2" type="ORF">SAMEA2070301_03144</name>
</gene>
<comment type="caution">
    <text evidence="2">The sequence shown here is derived from an EMBL/GenBank/DDBJ whole genome shotgun (WGS) entry which is preliminary data.</text>
</comment>
<evidence type="ECO:0000256" key="1">
    <source>
        <dbReference type="SAM" id="MobiDB-lite"/>
    </source>
</evidence>
<feature type="region of interest" description="Disordered" evidence="1">
    <location>
        <begin position="1"/>
        <end position="33"/>
    </location>
</feature>